<dbReference type="EMBL" id="SGXA01000003">
    <property type="protein sequence ID" value="RZS69304.1"/>
    <property type="molecule type" value="Genomic_DNA"/>
</dbReference>
<gene>
    <name evidence="2" type="ORF">EV199_5141</name>
</gene>
<feature type="domain" description="Cyclic nucleotide-binding" evidence="1">
    <location>
        <begin position="32"/>
        <end position="118"/>
    </location>
</feature>
<name>A0A4Q7MLT7_9BACT</name>
<reference evidence="2 3" key="1">
    <citation type="submission" date="2019-02" db="EMBL/GenBank/DDBJ databases">
        <title>Genomic Encyclopedia of Type Strains, Phase IV (KMG-IV): sequencing the most valuable type-strain genomes for metagenomic binning, comparative biology and taxonomic classification.</title>
        <authorList>
            <person name="Goeker M."/>
        </authorList>
    </citation>
    <scope>NUCLEOTIDE SEQUENCE [LARGE SCALE GENOMIC DNA]</scope>
    <source>
        <strain evidence="2 3">DSM 18116</strain>
    </source>
</reference>
<dbReference type="SUPFAM" id="SSF51206">
    <property type="entry name" value="cAMP-binding domain-like"/>
    <property type="match status" value="1"/>
</dbReference>
<protein>
    <submittedName>
        <fullName evidence="2">CRP-like cAMP-binding protein</fullName>
    </submittedName>
</protein>
<dbReference type="AlphaFoldDB" id="A0A4Q7MLT7"/>
<dbReference type="Proteomes" id="UP000293874">
    <property type="component" value="Unassembled WGS sequence"/>
</dbReference>
<dbReference type="Pfam" id="PF00027">
    <property type="entry name" value="cNMP_binding"/>
    <property type="match status" value="1"/>
</dbReference>
<keyword evidence="3" id="KW-1185">Reference proteome</keyword>
<comment type="caution">
    <text evidence="2">The sequence shown here is derived from an EMBL/GenBank/DDBJ whole genome shotgun (WGS) entry which is preliminary data.</text>
</comment>
<dbReference type="CDD" id="cd00038">
    <property type="entry name" value="CAP_ED"/>
    <property type="match status" value="1"/>
</dbReference>
<evidence type="ECO:0000259" key="1">
    <source>
        <dbReference type="Pfam" id="PF00027"/>
    </source>
</evidence>
<dbReference type="InterPro" id="IPR000595">
    <property type="entry name" value="cNMP-bd_dom"/>
</dbReference>
<dbReference type="InterPro" id="IPR018490">
    <property type="entry name" value="cNMP-bd_dom_sf"/>
</dbReference>
<dbReference type="RefSeq" id="WP_130543649.1">
    <property type="nucleotide sequence ID" value="NZ_CP042431.1"/>
</dbReference>
<dbReference type="Gene3D" id="2.60.120.10">
    <property type="entry name" value="Jelly Rolls"/>
    <property type="match status" value="1"/>
</dbReference>
<organism evidence="2 3">
    <name type="scientific">Pseudobacter ginsenosidimutans</name>
    <dbReference type="NCBI Taxonomy" id="661488"/>
    <lineage>
        <taxon>Bacteria</taxon>
        <taxon>Pseudomonadati</taxon>
        <taxon>Bacteroidota</taxon>
        <taxon>Chitinophagia</taxon>
        <taxon>Chitinophagales</taxon>
        <taxon>Chitinophagaceae</taxon>
        <taxon>Pseudobacter</taxon>
    </lineage>
</organism>
<dbReference type="InterPro" id="IPR014710">
    <property type="entry name" value="RmlC-like_jellyroll"/>
</dbReference>
<proteinExistence type="predicted"/>
<accession>A0A4Q7MLT7</accession>
<evidence type="ECO:0000313" key="2">
    <source>
        <dbReference type="EMBL" id="RZS69304.1"/>
    </source>
</evidence>
<dbReference type="OrthoDB" id="9152304at2"/>
<sequence length="194" mass="23027">MHQVLRDYINKHLNCPLTDEEFEPIEAVFAFKKYRKKQYLLQEGDVCKYLSFILKGAMRQYTVDQKGNEHILRFGIEGWWMMDRESFELETPSMYNIEAWEDVELLQLRRDHAVTLYESSAAFRKMTQELDKRGQIANQKRIHGAISLTAEERYLELLKSHPIFFQRFPQNMIASYLGISPETLSRIRKNALSK</sequence>
<evidence type="ECO:0000313" key="3">
    <source>
        <dbReference type="Proteomes" id="UP000293874"/>
    </source>
</evidence>